<dbReference type="Gene3D" id="1.20.1050.130">
    <property type="match status" value="1"/>
</dbReference>
<evidence type="ECO:0000313" key="2">
    <source>
        <dbReference type="EMBL" id="VDN29570.1"/>
    </source>
</evidence>
<dbReference type="EMBL" id="UYRU01078849">
    <property type="protein sequence ID" value="VDN29570.1"/>
    <property type="molecule type" value="Genomic_DNA"/>
</dbReference>
<dbReference type="Pfam" id="PF18569">
    <property type="entry name" value="Thioredoxin_16"/>
    <property type="match status" value="1"/>
</dbReference>
<dbReference type="OrthoDB" id="6261826at2759"/>
<name>A0A3P7MS61_DIBLA</name>
<evidence type="ECO:0000259" key="1">
    <source>
        <dbReference type="Pfam" id="PF18569"/>
    </source>
</evidence>
<reference evidence="2 3" key="1">
    <citation type="submission" date="2018-11" db="EMBL/GenBank/DDBJ databases">
        <authorList>
            <consortium name="Pathogen Informatics"/>
        </authorList>
    </citation>
    <scope>NUCLEOTIDE SEQUENCE [LARGE SCALE GENOMIC DNA]</scope>
</reference>
<accession>A0A3P7MS61</accession>
<dbReference type="AlphaFoldDB" id="A0A3P7MS61"/>
<organism evidence="2 3">
    <name type="scientific">Dibothriocephalus latus</name>
    <name type="common">Fish tapeworm</name>
    <name type="synonym">Diphyllobothrium latum</name>
    <dbReference type="NCBI Taxonomy" id="60516"/>
    <lineage>
        <taxon>Eukaryota</taxon>
        <taxon>Metazoa</taxon>
        <taxon>Spiralia</taxon>
        <taxon>Lophotrochozoa</taxon>
        <taxon>Platyhelminthes</taxon>
        <taxon>Cestoda</taxon>
        <taxon>Eucestoda</taxon>
        <taxon>Diphyllobothriidea</taxon>
        <taxon>Diphyllobothriidae</taxon>
        <taxon>Dibothriocephalus</taxon>
    </lineage>
</organism>
<dbReference type="Proteomes" id="UP000281553">
    <property type="component" value="Unassembled WGS sequence"/>
</dbReference>
<feature type="domain" description="AIMP2 thioredoxin-like" evidence="1">
    <location>
        <begin position="36"/>
        <end position="124"/>
    </location>
</feature>
<gene>
    <name evidence="2" type="ORF">DILT_LOCUS15391</name>
</gene>
<dbReference type="InterPro" id="IPR041503">
    <property type="entry name" value="AIMP2_thioredoxin"/>
</dbReference>
<protein>
    <recommendedName>
        <fullName evidence="1">AIMP2 thioredoxin-like domain-containing protein</fullName>
    </recommendedName>
</protein>
<sequence>MKRLEKVGAQASVILSAMDSKVSHSVVSESNKDAIDLAIHCDPDAPPFAILLFSKILAISGISVSVRFYRHCSLSVSPNKLTEIERYFSTPSRISSAKFILSVIWKPLPFGCKGISNPFTQLPIYGQAVILMLLARMDLHGSSAFELLSHLEFSVTNGTENQRKEYLKKFVLAAKDGLSLLDVALFTYSIQSRLTGMLQKEIKPWFNKCMAIKQFSETKSLIESCL</sequence>
<proteinExistence type="predicted"/>
<evidence type="ECO:0000313" key="3">
    <source>
        <dbReference type="Proteomes" id="UP000281553"/>
    </source>
</evidence>
<keyword evidence="3" id="KW-1185">Reference proteome</keyword>